<dbReference type="STRING" id="180498.A0A067L729"/>
<evidence type="ECO:0000256" key="7">
    <source>
        <dbReference type="ARBA" id="ARBA00022723"/>
    </source>
</evidence>
<keyword evidence="6 15" id="KW-0812">Transmembrane</keyword>
<organism evidence="18 19">
    <name type="scientific">Jatropha curcas</name>
    <name type="common">Barbados nut</name>
    <dbReference type="NCBI Taxonomy" id="180498"/>
    <lineage>
        <taxon>Eukaryota</taxon>
        <taxon>Viridiplantae</taxon>
        <taxon>Streptophyta</taxon>
        <taxon>Embryophyta</taxon>
        <taxon>Tracheophyta</taxon>
        <taxon>Spermatophyta</taxon>
        <taxon>Magnoliopsida</taxon>
        <taxon>eudicotyledons</taxon>
        <taxon>Gunneridae</taxon>
        <taxon>Pentapetalae</taxon>
        <taxon>rosids</taxon>
        <taxon>fabids</taxon>
        <taxon>Malpighiales</taxon>
        <taxon>Euphorbiaceae</taxon>
        <taxon>Crotonoideae</taxon>
        <taxon>Jatropheae</taxon>
        <taxon>Jatropha</taxon>
    </lineage>
</organism>
<evidence type="ECO:0000256" key="10">
    <source>
        <dbReference type="ARBA" id="ARBA00022786"/>
    </source>
</evidence>
<dbReference type="InterPro" id="IPR025287">
    <property type="entry name" value="WAK_GUB"/>
</dbReference>
<dbReference type="Proteomes" id="UP000027138">
    <property type="component" value="Unassembled WGS sequence"/>
</dbReference>
<evidence type="ECO:0000256" key="11">
    <source>
        <dbReference type="ARBA" id="ARBA00022833"/>
    </source>
</evidence>
<comment type="catalytic activity">
    <reaction evidence="1">
        <text>S-ubiquitinyl-[E2 ubiquitin-conjugating enzyme]-L-cysteine + [acceptor protein]-L-lysine = [E2 ubiquitin-conjugating enzyme]-L-cysteine + N(6)-ubiquitinyl-[acceptor protein]-L-lysine.</text>
        <dbReference type="EC" id="2.3.2.27"/>
    </reaction>
</comment>
<dbReference type="InterPro" id="IPR046948">
    <property type="entry name" value="ATL20-22-like"/>
</dbReference>
<keyword evidence="9" id="KW-0863">Zinc-finger</keyword>
<evidence type="ECO:0000256" key="6">
    <source>
        <dbReference type="ARBA" id="ARBA00022692"/>
    </source>
</evidence>
<keyword evidence="19" id="KW-1185">Reference proteome</keyword>
<dbReference type="EC" id="2.3.2.27" evidence="4"/>
<evidence type="ECO:0000256" key="5">
    <source>
        <dbReference type="ARBA" id="ARBA00022679"/>
    </source>
</evidence>
<comment type="pathway">
    <text evidence="3">Protein modification; protein ubiquitination.</text>
</comment>
<dbReference type="GO" id="GO:0030247">
    <property type="term" value="F:polysaccharide binding"/>
    <property type="evidence" value="ECO:0007669"/>
    <property type="project" value="InterPro"/>
</dbReference>
<dbReference type="PANTHER" id="PTHR46279:SF12">
    <property type="entry name" value="RING-TYPE E3 UBIQUITIN TRANSFERASE"/>
    <property type="match status" value="1"/>
</dbReference>
<evidence type="ECO:0000256" key="3">
    <source>
        <dbReference type="ARBA" id="ARBA00004906"/>
    </source>
</evidence>
<evidence type="ECO:0000256" key="1">
    <source>
        <dbReference type="ARBA" id="ARBA00000900"/>
    </source>
</evidence>
<evidence type="ECO:0000256" key="2">
    <source>
        <dbReference type="ARBA" id="ARBA00004167"/>
    </source>
</evidence>
<feature type="domain" description="Wall-associated receptor kinase galacturonan-binding" evidence="17">
    <location>
        <begin position="24"/>
        <end position="85"/>
    </location>
</feature>
<proteinExistence type="inferred from homology"/>
<keyword evidence="5" id="KW-0808">Transferase</keyword>
<keyword evidence="13 15" id="KW-0472">Membrane</keyword>
<comment type="similarity">
    <text evidence="14">Belongs to the RING-type zinc finger family. ATL subfamily.</text>
</comment>
<keyword evidence="11" id="KW-0862">Zinc</keyword>
<evidence type="ECO:0000256" key="12">
    <source>
        <dbReference type="ARBA" id="ARBA00022989"/>
    </source>
</evidence>
<protein>
    <recommendedName>
        <fullName evidence="4">RING-type E3 ubiquitin transferase</fullName>
        <ecNumber evidence="4">2.3.2.27</ecNumber>
    </recommendedName>
</protein>
<evidence type="ECO:0000256" key="15">
    <source>
        <dbReference type="SAM" id="Phobius"/>
    </source>
</evidence>
<evidence type="ECO:0000256" key="16">
    <source>
        <dbReference type="SAM" id="SignalP"/>
    </source>
</evidence>
<evidence type="ECO:0000313" key="19">
    <source>
        <dbReference type="Proteomes" id="UP000027138"/>
    </source>
</evidence>
<dbReference type="Pfam" id="PF13947">
    <property type="entry name" value="GUB_WAK_bind"/>
    <property type="match status" value="1"/>
</dbReference>
<reference evidence="18 19" key="1">
    <citation type="journal article" date="2014" name="PLoS ONE">
        <title>Global Analysis of Gene Expression Profiles in Physic Nut (Jatropha curcas L.) Seedlings Exposed to Salt Stress.</title>
        <authorList>
            <person name="Zhang L."/>
            <person name="Zhang C."/>
            <person name="Wu P."/>
            <person name="Chen Y."/>
            <person name="Li M."/>
            <person name="Jiang H."/>
            <person name="Wu G."/>
        </authorList>
    </citation>
    <scope>NUCLEOTIDE SEQUENCE [LARGE SCALE GENOMIC DNA]</scope>
    <source>
        <strain evidence="19">cv. GZQX0401</strain>
        <tissue evidence="18">Young leaves</tissue>
    </source>
</reference>
<feature type="chain" id="PRO_5001640200" description="RING-type E3 ubiquitin transferase" evidence="16">
    <location>
        <begin position="21"/>
        <end position="268"/>
    </location>
</feature>
<dbReference type="GO" id="GO:0016020">
    <property type="term" value="C:membrane"/>
    <property type="evidence" value="ECO:0007669"/>
    <property type="project" value="UniProtKB-SubCell"/>
</dbReference>
<feature type="signal peptide" evidence="16">
    <location>
        <begin position="1"/>
        <end position="20"/>
    </location>
</feature>
<feature type="transmembrane region" description="Helical" evidence="15">
    <location>
        <begin position="201"/>
        <end position="221"/>
    </location>
</feature>
<dbReference type="GO" id="GO:0061630">
    <property type="term" value="F:ubiquitin protein ligase activity"/>
    <property type="evidence" value="ECO:0007669"/>
    <property type="project" value="UniProtKB-EC"/>
</dbReference>
<evidence type="ECO:0000256" key="14">
    <source>
        <dbReference type="ARBA" id="ARBA00024209"/>
    </source>
</evidence>
<dbReference type="AlphaFoldDB" id="A0A067L729"/>
<comment type="subcellular location">
    <subcellularLocation>
        <location evidence="2">Membrane</location>
        <topology evidence="2">Single-pass membrane protein</topology>
    </subcellularLocation>
</comment>
<dbReference type="OrthoDB" id="1641101at2759"/>
<dbReference type="EMBL" id="KK914336">
    <property type="protein sequence ID" value="KDP39914.1"/>
    <property type="molecule type" value="Genomic_DNA"/>
</dbReference>
<keyword evidence="8 16" id="KW-0732">Signal</keyword>
<evidence type="ECO:0000256" key="13">
    <source>
        <dbReference type="ARBA" id="ARBA00023136"/>
    </source>
</evidence>
<gene>
    <name evidence="18" type="ORF">JCGZ_03445</name>
</gene>
<keyword evidence="12 15" id="KW-1133">Transmembrane helix</keyword>
<evidence type="ECO:0000256" key="9">
    <source>
        <dbReference type="ARBA" id="ARBA00022771"/>
    </source>
</evidence>
<keyword evidence="10" id="KW-0833">Ubl conjugation pathway</keyword>
<dbReference type="KEGG" id="jcu:105632310"/>
<keyword evidence="7" id="KW-0479">Metal-binding</keyword>
<sequence>MNTSVFYILFFSSIFLSIDSFQVNCSDSAPDIHFPFWISNQHPQHCNNHPAFELSCKENTTMIYFPCYGDLGVKSISYDIKKIDLFDPKNCVHQVFLNLNLSQTPFRYYYLVKDYTYLNCSTTLSPSFVEIPCLSGSKHHVYTVDSSFSVPVSCRVVKTVAVPFAYSPFLADNSFGLGLTWSLPGDDYKGFSIKKSILGDIYGQLLQILLCILAAMVLVGIKIYHSKKQNTQIDDESLLVLGVRGHCKIQENREWLTDTLSMTKLNLN</sequence>
<evidence type="ECO:0000256" key="4">
    <source>
        <dbReference type="ARBA" id="ARBA00012483"/>
    </source>
</evidence>
<evidence type="ECO:0000256" key="8">
    <source>
        <dbReference type="ARBA" id="ARBA00022729"/>
    </source>
</evidence>
<name>A0A067L729_JATCU</name>
<dbReference type="PANTHER" id="PTHR46279">
    <property type="entry name" value="RING/U-BOX SUPERFAMILY PROTEIN"/>
    <property type="match status" value="1"/>
</dbReference>
<dbReference type="GO" id="GO:0008270">
    <property type="term" value="F:zinc ion binding"/>
    <property type="evidence" value="ECO:0007669"/>
    <property type="project" value="UniProtKB-KW"/>
</dbReference>
<evidence type="ECO:0000259" key="17">
    <source>
        <dbReference type="Pfam" id="PF13947"/>
    </source>
</evidence>
<accession>A0A067L729</accession>
<evidence type="ECO:0000313" key="18">
    <source>
        <dbReference type="EMBL" id="KDP39914.1"/>
    </source>
</evidence>